<dbReference type="SUPFAM" id="SSF53474">
    <property type="entry name" value="alpha/beta-Hydrolases"/>
    <property type="match status" value="1"/>
</dbReference>
<dbReference type="PANTHER" id="PTHR43265">
    <property type="entry name" value="ESTERASE ESTD"/>
    <property type="match status" value="1"/>
</dbReference>
<keyword evidence="1" id="KW-0472">Membrane</keyword>
<keyword evidence="1" id="KW-1133">Transmembrane helix</keyword>
<dbReference type="InterPro" id="IPR022742">
    <property type="entry name" value="Hydrolase_4"/>
</dbReference>
<feature type="signal peptide" evidence="2">
    <location>
        <begin position="1"/>
        <end position="29"/>
    </location>
</feature>
<feature type="domain" description="Serine aminopeptidase S33" evidence="3">
    <location>
        <begin position="68"/>
        <end position="176"/>
    </location>
</feature>
<evidence type="ECO:0000313" key="4">
    <source>
        <dbReference type="EMBL" id="TWU38594.1"/>
    </source>
</evidence>
<keyword evidence="1" id="KW-0812">Transmembrane</keyword>
<evidence type="ECO:0000256" key="2">
    <source>
        <dbReference type="SAM" id="SignalP"/>
    </source>
</evidence>
<keyword evidence="4" id="KW-0378">Hydrolase</keyword>
<dbReference type="Proteomes" id="UP000319143">
    <property type="component" value="Unassembled WGS sequence"/>
</dbReference>
<dbReference type="RefSeq" id="WP_146526997.1">
    <property type="nucleotide sequence ID" value="NZ_SJPV01000004.1"/>
</dbReference>
<reference evidence="4 5" key="1">
    <citation type="submission" date="2019-02" db="EMBL/GenBank/DDBJ databases">
        <title>Deep-cultivation of Planctomycetes and their phenomic and genomic characterization uncovers novel biology.</title>
        <authorList>
            <person name="Wiegand S."/>
            <person name="Jogler M."/>
            <person name="Boedeker C."/>
            <person name="Pinto D."/>
            <person name="Vollmers J."/>
            <person name="Rivas-Marin E."/>
            <person name="Kohn T."/>
            <person name="Peeters S.H."/>
            <person name="Heuer A."/>
            <person name="Rast P."/>
            <person name="Oberbeckmann S."/>
            <person name="Bunk B."/>
            <person name="Jeske O."/>
            <person name="Meyerdierks A."/>
            <person name="Storesund J.E."/>
            <person name="Kallscheuer N."/>
            <person name="Luecker S."/>
            <person name="Lage O.M."/>
            <person name="Pohl T."/>
            <person name="Merkel B.J."/>
            <person name="Hornburger P."/>
            <person name="Mueller R.-W."/>
            <person name="Bruemmer F."/>
            <person name="Labrenz M."/>
            <person name="Spormann A.M."/>
            <person name="Op Den Camp H."/>
            <person name="Overmann J."/>
            <person name="Amann R."/>
            <person name="Jetten M.S.M."/>
            <person name="Mascher T."/>
            <person name="Medema M.H."/>
            <person name="Devos D.P."/>
            <person name="Kaster A.-K."/>
            <person name="Ovreas L."/>
            <person name="Rohde M."/>
            <person name="Galperin M.Y."/>
            <person name="Jogler C."/>
        </authorList>
    </citation>
    <scope>NUCLEOTIDE SEQUENCE [LARGE SCALE GENOMIC DNA]</scope>
    <source>
        <strain evidence="4 5">Poly41</strain>
    </source>
</reference>
<comment type="caution">
    <text evidence="4">The sequence shown here is derived from an EMBL/GenBank/DDBJ whole genome shotgun (WGS) entry which is preliminary data.</text>
</comment>
<feature type="transmembrane region" description="Helical" evidence="1">
    <location>
        <begin position="362"/>
        <end position="384"/>
    </location>
</feature>
<dbReference type="InterPro" id="IPR053145">
    <property type="entry name" value="AB_hydrolase_Est10"/>
</dbReference>
<feature type="transmembrane region" description="Helical" evidence="1">
    <location>
        <begin position="405"/>
        <end position="424"/>
    </location>
</feature>
<keyword evidence="5" id="KW-1185">Reference proteome</keyword>
<proteinExistence type="predicted"/>
<dbReference type="PANTHER" id="PTHR43265:SF1">
    <property type="entry name" value="ESTERASE ESTD"/>
    <property type="match status" value="1"/>
</dbReference>
<organism evidence="4 5">
    <name type="scientific">Novipirellula artificiosorum</name>
    <dbReference type="NCBI Taxonomy" id="2528016"/>
    <lineage>
        <taxon>Bacteria</taxon>
        <taxon>Pseudomonadati</taxon>
        <taxon>Planctomycetota</taxon>
        <taxon>Planctomycetia</taxon>
        <taxon>Pirellulales</taxon>
        <taxon>Pirellulaceae</taxon>
        <taxon>Novipirellula</taxon>
    </lineage>
</organism>
<dbReference type="InterPro" id="IPR029058">
    <property type="entry name" value="AB_hydrolase_fold"/>
</dbReference>
<dbReference type="Gene3D" id="3.40.50.1820">
    <property type="entry name" value="alpha/beta hydrolase"/>
    <property type="match status" value="1"/>
</dbReference>
<evidence type="ECO:0000313" key="5">
    <source>
        <dbReference type="Proteomes" id="UP000319143"/>
    </source>
</evidence>
<name>A0A5C6DQY7_9BACT</name>
<accession>A0A5C6DQY7</accession>
<feature type="chain" id="PRO_5022912219" evidence="2">
    <location>
        <begin position="30"/>
        <end position="497"/>
    </location>
</feature>
<evidence type="ECO:0000259" key="3">
    <source>
        <dbReference type="Pfam" id="PF12146"/>
    </source>
</evidence>
<dbReference type="GO" id="GO:0052689">
    <property type="term" value="F:carboxylic ester hydrolase activity"/>
    <property type="evidence" value="ECO:0007669"/>
    <property type="project" value="TreeGrafter"/>
</dbReference>
<protein>
    <submittedName>
        <fullName evidence="4">Alpha/beta hydrolase family protein</fullName>
    </submittedName>
</protein>
<feature type="transmembrane region" description="Helical" evidence="1">
    <location>
        <begin position="471"/>
        <end position="492"/>
    </location>
</feature>
<sequence precursor="true">MHYKSNHILKLPFTVPFLLFLLASGLAAGAEEDTQESRFQEHIVEFHNGDVRLAGSLLVPEGVSSCPAVVFVHGAGRNTRKQHQELGKYFASNGIAALIYDKRGTGESGGVYESHEPYKNLVDDALAAVDLLKQRPEIAQSQIGIWGLSQGAYISAAAASRTQDIKFVITAGASVADGSFFYYCDNLFRKHGLSDTLRDLAAKGHFVTRDLNETMQGGLSLSSFVPRSYPPPDQYLHPAWSHVTQPVLAMWGELDQIIPVGESVAGMRNSLAHANNDRWTMIILPNANHDLGLSETGELQSKWRGYAPGALKTMTDWARATLNDPSQIDAKKQVGVAPEAGILSRYASYEGLRWYGNATVQIALWVLFFTVFLINTIIILYRRLSRRSKPTLPGLGWPDRLKRMLSLLNFLIMIALTITILLVIDQIRPSCPTVLRFLPILGTVSTFATIAVVIGFATTRRDFDWTTTSKFWWSLDLLCLMLFVPYMLYWNLIGFHF</sequence>
<gene>
    <name evidence="4" type="ORF">Poly41_30710</name>
</gene>
<dbReference type="AlphaFoldDB" id="A0A5C6DQY7"/>
<evidence type="ECO:0000256" key="1">
    <source>
        <dbReference type="SAM" id="Phobius"/>
    </source>
</evidence>
<dbReference type="EMBL" id="SJPV01000004">
    <property type="protein sequence ID" value="TWU38594.1"/>
    <property type="molecule type" value="Genomic_DNA"/>
</dbReference>
<dbReference type="Pfam" id="PF12146">
    <property type="entry name" value="Hydrolase_4"/>
    <property type="match status" value="1"/>
</dbReference>
<feature type="transmembrane region" description="Helical" evidence="1">
    <location>
        <begin position="436"/>
        <end position="459"/>
    </location>
</feature>
<dbReference type="OrthoDB" id="9809549at2"/>
<keyword evidence="2" id="KW-0732">Signal</keyword>